<dbReference type="Pfam" id="PF21021">
    <property type="entry name" value="FAF1"/>
    <property type="match status" value="1"/>
</dbReference>
<sequence length="314" mass="37019">MNIYNDFVDEVANYEFQKIFYGKFRSSKLKFYSDSFQHCLKEVAEKRKPLLFFLHNDEVEKSDRYCELLADPSVANLICEKFIIMGWKISSAEEYCKNLADKILIVTDEVLTYLEHARPAIFFIVPNRDSVKVQEVIDVNTDSADGPENNSDTSIEVLISTINVVDKLLASYNYDSFKNMTSAKYQQWMYDELGDRDYDSFEYDEHHLLREKIRFAMYGPPKEQIDGTIDYEPKQKKESEDLYDKIQAKNNEYSKWKDRIVIAFIYNCIEPLAAENEKRKKEDSKGDIFTPLQVFVLRKCKRSKEDKETNKQKK</sequence>
<evidence type="ECO:0000313" key="3">
    <source>
        <dbReference type="Proteomes" id="UP000051574"/>
    </source>
</evidence>
<proteinExistence type="predicted"/>
<reference evidence="2 3" key="1">
    <citation type="submission" date="2015-09" db="EMBL/GenBank/DDBJ databases">
        <title>Draft genome of the scarab beetle Oryctes borbonicus.</title>
        <authorList>
            <person name="Meyer J.M."/>
            <person name="Markov G.V."/>
            <person name="Baskaran P."/>
            <person name="Herrmann M."/>
            <person name="Sommer R.J."/>
            <person name="Roedelsperger C."/>
        </authorList>
    </citation>
    <scope>NUCLEOTIDE SEQUENCE [LARGE SCALE GENOMIC DNA]</scope>
    <source>
        <strain evidence="2">OB123</strain>
        <tissue evidence="2">Whole animal</tissue>
    </source>
</reference>
<dbReference type="InterPro" id="IPR006577">
    <property type="entry name" value="UAS"/>
</dbReference>
<evidence type="ECO:0000313" key="2">
    <source>
        <dbReference type="EMBL" id="KRT79641.1"/>
    </source>
</evidence>
<protein>
    <recommendedName>
        <fullName evidence="1">UAS domain-containing protein</fullName>
    </recommendedName>
</protein>
<dbReference type="Gene3D" id="3.40.30.10">
    <property type="entry name" value="Glutaredoxin"/>
    <property type="match status" value="1"/>
</dbReference>
<dbReference type="InterPro" id="IPR049483">
    <property type="entry name" value="FAF1_2-like_UAS"/>
</dbReference>
<dbReference type="PANTHER" id="PTHR21115">
    <property type="entry name" value="GH06117P-RELATED"/>
    <property type="match status" value="1"/>
</dbReference>
<dbReference type="PANTHER" id="PTHR21115:SF0">
    <property type="entry name" value="GH06117P-RELATED"/>
    <property type="match status" value="1"/>
</dbReference>
<keyword evidence="3" id="KW-1185">Reference proteome</keyword>
<dbReference type="OrthoDB" id="6512497at2759"/>
<accession>A0A0T6AWV1</accession>
<dbReference type="AlphaFoldDB" id="A0A0T6AWV1"/>
<dbReference type="SMART" id="SM00594">
    <property type="entry name" value="UAS"/>
    <property type="match status" value="1"/>
</dbReference>
<feature type="domain" description="UAS" evidence="1">
    <location>
        <begin position="15"/>
        <end position="151"/>
    </location>
</feature>
<organism evidence="2 3">
    <name type="scientific">Oryctes borbonicus</name>
    <dbReference type="NCBI Taxonomy" id="1629725"/>
    <lineage>
        <taxon>Eukaryota</taxon>
        <taxon>Metazoa</taxon>
        <taxon>Ecdysozoa</taxon>
        <taxon>Arthropoda</taxon>
        <taxon>Hexapoda</taxon>
        <taxon>Insecta</taxon>
        <taxon>Pterygota</taxon>
        <taxon>Neoptera</taxon>
        <taxon>Endopterygota</taxon>
        <taxon>Coleoptera</taxon>
        <taxon>Polyphaga</taxon>
        <taxon>Scarabaeiformia</taxon>
        <taxon>Scarabaeidae</taxon>
        <taxon>Dynastinae</taxon>
        <taxon>Oryctes</taxon>
    </lineage>
</organism>
<dbReference type="EMBL" id="LJIG01022611">
    <property type="protein sequence ID" value="KRT79641.1"/>
    <property type="molecule type" value="Genomic_DNA"/>
</dbReference>
<evidence type="ECO:0000259" key="1">
    <source>
        <dbReference type="SMART" id="SM00594"/>
    </source>
</evidence>
<feature type="non-terminal residue" evidence="2">
    <location>
        <position position="314"/>
    </location>
</feature>
<comment type="caution">
    <text evidence="2">The sequence shown here is derived from an EMBL/GenBank/DDBJ whole genome shotgun (WGS) entry which is preliminary data.</text>
</comment>
<name>A0A0T6AWV1_9SCAR</name>
<dbReference type="Proteomes" id="UP000051574">
    <property type="component" value="Unassembled WGS sequence"/>
</dbReference>
<gene>
    <name evidence="2" type="ORF">AMK59_7619</name>
</gene>